<evidence type="ECO:0000313" key="1">
    <source>
        <dbReference type="EMBL" id="SKA99328.1"/>
    </source>
</evidence>
<sequence>MEFWIIQGTEYIQLPVPPSEFTISKENNNEVVNVETLGEINLIGKEKLSSISLSSFFSWQKYPFVKVRNLLKPYEYTKIIDSFRTSGKPIRLLITETDINDFFTIDNFEYGERDGSGDVYFTITFRQYKVVTITTQVVVKKTTTPATSAKTTKKVINRKVARAKTREDHIKQIKQPAYKQKGYVSYKEYMLAEKV</sequence>
<gene>
    <name evidence="1" type="ORF">SAMN05443428_13511</name>
</gene>
<organism evidence="1 2">
    <name type="scientific">Caloramator quimbayensis</name>
    <dbReference type="NCBI Taxonomy" id="1147123"/>
    <lineage>
        <taxon>Bacteria</taxon>
        <taxon>Bacillati</taxon>
        <taxon>Bacillota</taxon>
        <taxon>Clostridia</taxon>
        <taxon>Eubacteriales</taxon>
        <taxon>Clostridiaceae</taxon>
        <taxon>Caloramator</taxon>
    </lineage>
</organism>
<reference evidence="2" key="1">
    <citation type="submission" date="2017-02" db="EMBL/GenBank/DDBJ databases">
        <authorList>
            <person name="Varghese N."/>
            <person name="Submissions S."/>
        </authorList>
    </citation>
    <scope>NUCLEOTIDE SEQUENCE [LARGE SCALE GENOMIC DNA]</scope>
    <source>
        <strain evidence="2">USBA 833</strain>
    </source>
</reference>
<protein>
    <submittedName>
        <fullName evidence="1">Uncharacterized protein</fullName>
    </submittedName>
</protein>
<dbReference type="AlphaFoldDB" id="A0A1T4YCS2"/>
<evidence type="ECO:0000313" key="2">
    <source>
        <dbReference type="Proteomes" id="UP000190105"/>
    </source>
</evidence>
<dbReference type="STRING" id="1147123.SAMN05443428_13511"/>
<keyword evidence="2" id="KW-1185">Reference proteome</keyword>
<accession>A0A1T4YCS2</accession>
<dbReference type="Proteomes" id="UP000190105">
    <property type="component" value="Unassembled WGS sequence"/>
</dbReference>
<dbReference type="RefSeq" id="WP_179122321.1">
    <property type="nucleotide sequence ID" value="NZ_FUYH01000035.1"/>
</dbReference>
<proteinExistence type="predicted"/>
<dbReference type="EMBL" id="FUYH01000035">
    <property type="protein sequence ID" value="SKA99328.1"/>
    <property type="molecule type" value="Genomic_DNA"/>
</dbReference>
<name>A0A1T4YCS2_9CLOT</name>